<evidence type="ECO:0000313" key="2">
    <source>
        <dbReference type="Proteomes" id="UP001153331"/>
    </source>
</evidence>
<dbReference type="Proteomes" id="UP001153331">
    <property type="component" value="Unassembled WGS sequence"/>
</dbReference>
<organism evidence="1 2">
    <name type="scientific">Boeremia exigua</name>
    <dbReference type="NCBI Taxonomy" id="749465"/>
    <lineage>
        <taxon>Eukaryota</taxon>
        <taxon>Fungi</taxon>
        <taxon>Dikarya</taxon>
        <taxon>Ascomycota</taxon>
        <taxon>Pezizomycotina</taxon>
        <taxon>Dothideomycetes</taxon>
        <taxon>Pleosporomycetidae</taxon>
        <taxon>Pleosporales</taxon>
        <taxon>Pleosporineae</taxon>
        <taxon>Didymellaceae</taxon>
        <taxon>Boeremia</taxon>
    </lineage>
</organism>
<proteinExistence type="predicted"/>
<gene>
    <name evidence="1" type="ORF">OPT61_g2143</name>
</gene>
<accession>A0ACC2IMU1</accession>
<dbReference type="EMBL" id="JAPHNI010000094">
    <property type="protein sequence ID" value="KAJ8116444.1"/>
    <property type="molecule type" value="Genomic_DNA"/>
</dbReference>
<name>A0ACC2IMU1_9PLEO</name>
<comment type="caution">
    <text evidence="1">The sequence shown here is derived from an EMBL/GenBank/DDBJ whole genome shotgun (WGS) entry which is preliminary data.</text>
</comment>
<protein>
    <submittedName>
        <fullName evidence="1">Uncharacterized protein</fullName>
    </submittedName>
</protein>
<evidence type="ECO:0000313" key="1">
    <source>
        <dbReference type="EMBL" id="KAJ8116444.1"/>
    </source>
</evidence>
<keyword evidence="2" id="KW-1185">Reference proteome</keyword>
<reference evidence="1" key="1">
    <citation type="submission" date="2022-11" db="EMBL/GenBank/DDBJ databases">
        <title>Genome Sequence of Boeremia exigua.</title>
        <authorList>
            <person name="Buettner E."/>
        </authorList>
    </citation>
    <scope>NUCLEOTIDE SEQUENCE</scope>
    <source>
        <strain evidence="1">CU02</strain>
    </source>
</reference>
<sequence>MRLTQAAVVAFLALTVAANPLQARDDSYKPNPYPAKCWDNYGREKACDDKPDKYKPEDKDKHHDDDDKKCWDNGKKVYCKDDDDKKCWDNGKKVYCKDDNKPKPPKDDYKPNPPPKDDYKPNPPPKQDEYKPNPPPKNGDDGYKPPKPDVKKYTFDDEITLKCEGGHIVITGKGY</sequence>